<dbReference type="Proteomes" id="UP000444721">
    <property type="component" value="Unassembled WGS sequence"/>
</dbReference>
<sequence length="197" mass="23303">MPPKLAVTSFVKKKCRDCSVYPTITILKAILRSTPVQKLLSSLVLSRVFQKKSGIERWKKFHGYLHQPLNLQNLDSRTLLDGVVKVLRETQNESYFTDNSNKYIIVPVFVEKIRKNSYGYEHAYFSLRFSLPQGIQPVSASDQEWYFESVNIEGYKKRKHIPHDLMNRHFQEKDGILTMGYPELIYTWYRKNYFKKI</sequence>
<dbReference type="EMBL" id="VFQX01000006">
    <property type="protein sequence ID" value="KAF0983194.1"/>
    <property type="molecule type" value="Genomic_DNA"/>
</dbReference>
<name>A0A6A5C9I5_NAEFO</name>
<gene>
    <name evidence="1" type="ORF">FDP41_010259</name>
</gene>
<organism evidence="1 2">
    <name type="scientific">Naegleria fowleri</name>
    <name type="common">Brain eating amoeba</name>
    <dbReference type="NCBI Taxonomy" id="5763"/>
    <lineage>
        <taxon>Eukaryota</taxon>
        <taxon>Discoba</taxon>
        <taxon>Heterolobosea</taxon>
        <taxon>Tetramitia</taxon>
        <taxon>Eutetramitia</taxon>
        <taxon>Vahlkampfiidae</taxon>
        <taxon>Naegleria</taxon>
    </lineage>
</organism>
<protein>
    <submittedName>
        <fullName evidence="1">Uncharacterized protein</fullName>
    </submittedName>
</protein>
<evidence type="ECO:0000313" key="1">
    <source>
        <dbReference type="EMBL" id="KAF0983194.1"/>
    </source>
</evidence>
<comment type="caution">
    <text evidence="1">The sequence shown here is derived from an EMBL/GenBank/DDBJ whole genome shotgun (WGS) entry which is preliminary data.</text>
</comment>
<proteinExistence type="predicted"/>
<dbReference type="AlphaFoldDB" id="A0A6A5C9I5"/>
<keyword evidence="2" id="KW-1185">Reference proteome</keyword>
<dbReference type="OMA" id="PELIYTW"/>
<dbReference type="VEuPathDB" id="AmoebaDB:FDP41_010259"/>
<reference evidence="1 2" key="1">
    <citation type="journal article" date="2019" name="Sci. Rep.">
        <title>Nanopore sequencing improves the draft genome of the human pathogenic amoeba Naegleria fowleri.</title>
        <authorList>
            <person name="Liechti N."/>
            <person name="Schurch N."/>
            <person name="Bruggmann R."/>
            <person name="Wittwer M."/>
        </authorList>
    </citation>
    <scope>NUCLEOTIDE SEQUENCE [LARGE SCALE GENOMIC DNA]</scope>
    <source>
        <strain evidence="1 2">ATCC 30894</strain>
    </source>
</reference>
<dbReference type="RefSeq" id="XP_044567907.1">
    <property type="nucleotide sequence ID" value="XM_044700537.1"/>
</dbReference>
<dbReference type="GeneID" id="68117474"/>
<dbReference type="OrthoDB" id="10415417at2759"/>
<accession>A0A6A5C9I5</accession>
<dbReference type="VEuPathDB" id="AmoebaDB:NfTy_010770"/>
<evidence type="ECO:0000313" key="2">
    <source>
        <dbReference type="Proteomes" id="UP000444721"/>
    </source>
</evidence>